<keyword evidence="2" id="KW-0812">Transmembrane</keyword>
<protein>
    <submittedName>
        <fullName evidence="3">Uncharacterized protein</fullName>
    </submittedName>
</protein>
<dbReference type="Proteomes" id="UP001054945">
    <property type="component" value="Unassembled WGS sequence"/>
</dbReference>
<proteinExistence type="predicted"/>
<keyword evidence="2" id="KW-1133">Transmembrane helix</keyword>
<name>A0AAV4XZ59_CAEEX</name>
<accession>A0AAV4XZ59</accession>
<gene>
    <name evidence="3" type="ORF">CEXT_306261</name>
</gene>
<dbReference type="EMBL" id="BPLR01001150">
    <property type="protein sequence ID" value="GIZ00402.1"/>
    <property type="molecule type" value="Genomic_DNA"/>
</dbReference>
<evidence type="ECO:0000256" key="1">
    <source>
        <dbReference type="SAM" id="MobiDB-lite"/>
    </source>
</evidence>
<comment type="caution">
    <text evidence="3">The sequence shown here is derived from an EMBL/GenBank/DDBJ whole genome shotgun (WGS) entry which is preliminary data.</text>
</comment>
<keyword evidence="4" id="KW-1185">Reference proteome</keyword>
<organism evidence="3 4">
    <name type="scientific">Caerostris extrusa</name>
    <name type="common">Bark spider</name>
    <name type="synonym">Caerostris bankana</name>
    <dbReference type="NCBI Taxonomy" id="172846"/>
    <lineage>
        <taxon>Eukaryota</taxon>
        <taxon>Metazoa</taxon>
        <taxon>Ecdysozoa</taxon>
        <taxon>Arthropoda</taxon>
        <taxon>Chelicerata</taxon>
        <taxon>Arachnida</taxon>
        <taxon>Araneae</taxon>
        <taxon>Araneomorphae</taxon>
        <taxon>Entelegynae</taxon>
        <taxon>Araneoidea</taxon>
        <taxon>Araneidae</taxon>
        <taxon>Caerostris</taxon>
    </lineage>
</organism>
<feature type="transmembrane region" description="Helical" evidence="2">
    <location>
        <begin position="54"/>
        <end position="79"/>
    </location>
</feature>
<sequence length="115" mass="12786">MAQPGLEPETCGTKGHPLKTTGSKDHPSGHQVPFVLNSVDGKCHVWNMFTCAPYYVVTLSCYPMYTLVIPAAIITYIHIARDNRIMDKSPIPSSCKVYKLIKGIRMDHLQGQPTK</sequence>
<evidence type="ECO:0000256" key="2">
    <source>
        <dbReference type="SAM" id="Phobius"/>
    </source>
</evidence>
<evidence type="ECO:0000313" key="4">
    <source>
        <dbReference type="Proteomes" id="UP001054945"/>
    </source>
</evidence>
<keyword evidence="2" id="KW-0472">Membrane</keyword>
<feature type="region of interest" description="Disordered" evidence="1">
    <location>
        <begin position="1"/>
        <end position="29"/>
    </location>
</feature>
<reference evidence="3 4" key="1">
    <citation type="submission" date="2021-06" db="EMBL/GenBank/DDBJ databases">
        <title>Caerostris extrusa draft genome.</title>
        <authorList>
            <person name="Kono N."/>
            <person name="Arakawa K."/>
        </authorList>
    </citation>
    <scope>NUCLEOTIDE SEQUENCE [LARGE SCALE GENOMIC DNA]</scope>
</reference>
<evidence type="ECO:0000313" key="3">
    <source>
        <dbReference type="EMBL" id="GIZ00402.1"/>
    </source>
</evidence>
<dbReference type="AlphaFoldDB" id="A0AAV4XZ59"/>